<dbReference type="SUPFAM" id="SSF52743">
    <property type="entry name" value="Subtilisin-like"/>
    <property type="match status" value="1"/>
</dbReference>
<keyword evidence="4 6" id="KW-0378">Hydrolase</keyword>
<evidence type="ECO:0000313" key="8">
    <source>
        <dbReference type="EMBL" id="OGL72387.1"/>
    </source>
</evidence>
<feature type="active site" description="Charge relay system" evidence="6">
    <location>
        <position position="306"/>
    </location>
</feature>
<dbReference type="InterPro" id="IPR036852">
    <property type="entry name" value="Peptidase_S8/S53_dom_sf"/>
</dbReference>
<evidence type="ECO:0000313" key="9">
    <source>
        <dbReference type="Proteomes" id="UP000176303"/>
    </source>
</evidence>
<evidence type="ECO:0000256" key="6">
    <source>
        <dbReference type="PROSITE-ProRule" id="PRU01240"/>
    </source>
</evidence>
<feature type="active site" description="Charge relay system" evidence="6">
    <location>
        <position position="67"/>
    </location>
</feature>
<feature type="domain" description="Peptidase S8/S53" evidence="7">
    <location>
        <begin position="60"/>
        <end position="340"/>
    </location>
</feature>
<proteinExistence type="inferred from homology"/>
<dbReference type="CDD" id="cd07473">
    <property type="entry name" value="Peptidases_S8_Subtilisin_like"/>
    <property type="match status" value="1"/>
</dbReference>
<dbReference type="EMBL" id="MGDZ01000064">
    <property type="protein sequence ID" value="OGL72387.1"/>
    <property type="molecule type" value="Genomic_DNA"/>
</dbReference>
<dbReference type="PANTHER" id="PTHR43806">
    <property type="entry name" value="PEPTIDASE S8"/>
    <property type="match status" value="1"/>
</dbReference>
<comment type="caution">
    <text evidence="8">The sequence shown here is derived from an EMBL/GenBank/DDBJ whole genome shotgun (WGS) entry which is preliminary data.</text>
</comment>
<organism evidence="8 9">
    <name type="scientific">Candidatus Uhrbacteria bacterium RIFCSPHIGHO2_02_FULL_57_19</name>
    <dbReference type="NCBI Taxonomy" id="1802391"/>
    <lineage>
        <taxon>Bacteria</taxon>
        <taxon>Candidatus Uhriibacteriota</taxon>
    </lineage>
</organism>
<reference evidence="8 9" key="1">
    <citation type="journal article" date="2016" name="Nat. Commun.">
        <title>Thousands of microbial genomes shed light on interconnected biogeochemical processes in an aquifer system.</title>
        <authorList>
            <person name="Anantharaman K."/>
            <person name="Brown C.T."/>
            <person name="Hug L.A."/>
            <person name="Sharon I."/>
            <person name="Castelle C.J."/>
            <person name="Probst A.J."/>
            <person name="Thomas B.C."/>
            <person name="Singh A."/>
            <person name="Wilkins M.J."/>
            <person name="Karaoz U."/>
            <person name="Brodie E.L."/>
            <person name="Williams K.H."/>
            <person name="Hubbard S.S."/>
            <person name="Banfield J.F."/>
        </authorList>
    </citation>
    <scope>NUCLEOTIDE SEQUENCE [LARGE SCALE GENOMIC DNA]</scope>
</reference>
<evidence type="ECO:0000259" key="7">
    <source>
        <dbReference type="Pfam" id="PF00082"/>
    </source>
</evidence>
<dbReference type="PANTHER" id="PTHR43806:SF11">
    <property type="entry name" value="CEREVISIN-RELATED"/>
    <property type="match status" value="1"/>
</dbReference>
<evidence type="ECO:0000256" key="4">
    <source>
        <dbReference type="ARBA" id="ARBA00022801"/>
    </source>
</evidence>
<dbReference type="Pfam" id="PF00082">
    <property type="entry name" value="Peptidase_S8"/>
    <property type="match status" value="1"/>
</dbReference>
<dbReference type="Pfam" id="PF13517">
    <property type="entry name" value="FG-GAP_3"/>
    <property type="match status" value="2"/>
</dbReference>
<dbReference type="GO" id="GO:0004252">
    <property type="term" value="F:serine-type endopeptidase activity"/>
    <property type="evidence" value="ECO:0007669"/>
    <property type="project" value="UniProtKB-UniRule"/>
</dbReference>
<dbReference type="STRING" id="1802391.A3D72_00955"/>
<dbReference type="GO" id="GO:0006508">
    <property type="term" value="P:proteolysis"/>
    <property type="evidence" value="ECO:0007669"/>
    <property type="project" value="UniProtKB-KW"/>
</dbReference>
<evidence type="ECO:0000256" key="5">
    <source>
        <dbReference type="ARBA" id="ARBA00022825"/>
    </source>
</evidence>
<evidence type="ECO:0000256" key="1">
    <source>
        <dbReference type="ARBA" id="ARBA00011073"/>
    </source>
</evidence>
<gene>
    <name evidence="8" type="ORF">A3D72_00955</name>
</gene>
<protein>
    <recommendedName>
        <fullName evidence="7">Peptidase S8/S53 domain-containing protein</fullName>
    </recommendedName>
</protein>
<keyword evidence="3" id="KW-0732">Signal</keyword>
<evidence type="ECO:0000256" key="3">
    <source>
        <dbReference type="ARBA" id="ARBA00022729"/>
    </source>
</evidence>
<evidence type="ECO:0000256" key="2">
    <source>
        <dbReference type="ARBA" id="ARBA00022670"/>
    </source>
</evidence>
<comment type="similarity">
    <text evidence="1 6">Belongs to the peptidase S8 family.</text>
</comment>
<keyword evidence="2 6" id="KW-0645">Protease</keyword>
<name>A0A1F7U3X0_9BACT</name>
<dbReference type="PROSITE" id="PS51892">
    <property type="entry name" value="SUBTILASE"/>
    <property type="match status" value="1"/>
</dbReference>
<dbReference type="InterPro" id="IPR022398">
    <property type="entry name" value="Peptidase_S8_His-AS"/>
</dbReference>
<dbReference type="InterPro" id="IPR050131">
    <property type="entry name" value="Peptidase_S8_subtilisin-like"/>
</dbReference>
<keyword evidence="5 6" id="KW-0720">Serine protease</keyword>
<dbReference type="PROSITE" id="PS00137">
    <property type="entry name" value="SUBTILASE_HIS"/>
    <property type="match status" value="1"/>
</dbReference>
<dbReference type="Proteomes" id="UP000176303">
    <property type="component" value="Unassembled WGS sequence"/>
</dbReference>
<dbReference type="InterPro" id="IPR015500">
    <property type="entry name" value="Peptidase_S8_subtilisin-rel"/>
</dbReference>
<dbReference type="Gene3D" id="3.40.50.200">
    <property type="entry name" value="Peptidase S8/S53 domain"/>
    <property type="match status" value="1"/>
</dbReference>
<dbReference type="InterPro" id="IPR000209">
    <property type="entry name" value="Peptidase_S8/S53_dom"/>
</dbReference>
<accession>A0A1F7U3X0</accession>
<dbReference type="InterPro" id="IPR034204">
    <property type="entry name" value="PfSUB1-like_cat_dom"/>
</dbReference>
<dbReference type="SUPFAM" id="SSF69318">
    <property type="entry name" value="Integrin alpha N-terminal domain"/>
    <property type="match status" value="1"/>
</dbReference>
<feature type="active site" description="Charge relay system" evidence="6">
    <location>
        <position position="129"/>
    </location>
</feature>
<dbReference type="AlphaFoldDB" id="A0A1F7U3X0"/>
<sequence>MKTRIWFQRPLIALAVVGAIFGFSRPMAALTPNDPLVSSQWYLEKIGAFAAWDRTVGDPGTVLAVIDTGVDTGHPDLKDNIWKNTAELLDGLDNDGNGYPDDIYGWNFIEETGDPRSRFDSFTTGAANHGTLIAGEAAARGGNGQGIAGLAWRARIMALRALDSQGDGNTGIIIRAIDYAVGNGADILGLSFVGEDFSQSLNDAIRRATDAGVLVVAAAGNALLNGQATNLDTTPLYPVCSDGSDGKNRVIGVAAVDRNDRRSSFSGYGSKCIDISAPGENIFSTQVVEPSKGFDDSYGGGWNGSSLAVPLVAGAAALLKSAVPSLTADQIREYLLSNTDSIDSLNPGFEGKLGRGRLNVSKALIAAVTVAPAAPVAAPTAAAGERFLVSFAGPGGPSEARLFSGGAFVRSIAVYASNFLGGVSLASGDLDGDGDAEIVTVPGPGGGPHVRVWNSDGTLAGQFFAFSSDESTGLSVAVGDFTGDGSAEIAVSRLSGEPLVRVFNRAGIKIAEWLAYDPAFRGGVRLASGDTDGNGTDEIVVVPGPGGRPHLRIMTFLGAAASEYIAGDSADRGGLEVAVGDLDGDGQDEVTVRSAGSGLLRGFNRNGALVHEIEVDQTGGPGPFSLGDLDGDGKDEIILGTAKGTPPALRVLTRDGVLISFVQPFIGIDAAILGAVVGD</sequence>
<dbReference type="PRINTS" id="PR00723">
    <property type="entry name" value="SUBTILISIN"/>
</dbReference>
<dbReference type="Gene3D" id="2.130.10.130">
    <property type="entry name" value="Integrin alpha, N-terminal"/>
    <property type="match status" value="1"/>
</dbReference>
<dbReference type="InterPro" id="IPR028994">
    <property type="entry name" value="Integrin_alpha_N"/>
</dbReference>
<dbReference type="InterPro" id="IPR013517">
    <property type="entry name" value="FG-GAP"/>
</dbReference>